<dbReference type="RefSeq" id="XP_059319785.1">
    <property type="nucleotide sequence ID" value="XM_059463655.1"/>
</dbReference>
<feature type="compositionally biased region" description="Low complexity" evidence="2">
    <location>
        <begin position="441"/>
        <end position="452"/>
    </location>
</feature>
<dbReference type="Gene3D" id="1.20.1270.60">
    <property type="entry name" value="Arfaptin homology (AH) domain/BAR domain"/>
    <property type="match status" value="1"/>
</dbReference>
<dbReference type="STRING" id="342668.A0A1B8GPF8"/>
<dbReference type="Pfam" id="PF20400">
    <property type="entry name" value="BAR_4"/>
    <property type="match status" value="1"/>
</dbReference>
<dbReference type="InterPro" id="IPR001849">
    <property type="entry name" value="PH_domain"/>
</dbReference>
<dbReference type="PANTHER" id="PTHR31941:SF1">
    <property type="entry name" value="CYTOSKELETAL SIGNALING PROTEIN SLM1"/>
    <property type="match status" value="1"/>
</dbReference>
<dbReference type="Pfam" id="PF20399">
    <property type="entry name" value="PH_20"/>
    <property type="match status" value="1"/>
</dbReference>
<evidence type="ECO:0000259" key="3">
    <source>
        <dbReference type="PROSITE" id="PS50003"/>
    </source>
</evidence>
<dbReference type="InterPro" id="IPR046868">
    <property type="entry name" value="BAR_4"/>
</dbReference>
<dbReference type="Gene3D" id="2.30.29.30">
    <property type="entry name" value="Pleckstrin-homology domain (PH domain)/Phosphotyrosine-binding domain (PTB)"/>
    <property type="match status" value="1"/>
</dbReference>
<evidence type="ECO:0000256" key="1">
    <source>
        <dbReference type="ARBA" id="ARBA00022553"/>
    </source>
</evidence>
<keyword evidence="5" id="KW-1185">Reference proteome</keyword>
<feature type="region of interest" description="Disordered" evidence="2">
    <location>
        <begin position="1"/>
        <end position="44"/>
    </location>
</feature>
<dbReference type="InterPro" id="IPR011993">
    <property type="entry name" value="PH-like_dom_sf"/>
</dbReference>
<dbReference type="PANTHER" id="PTHR31941">
    <property type="entry name" value="CYTOSKELETAL SIGNALING PROTEIN SLM1"/>
    <property type="match status" value="1"/>
</dbReference>
<feature type="region of interest" description="Disordered" evidence="2">
    <location>
        <begin position="302"/>
        <end position="323"/>
    </location>
</feature>
<dbReference type="SUPFAM" id="SSF103657">
    <property type="entry name" value="BAR/IMD domain-like"/>
    <property type="match status" value="1"/>
</dbReference>
<dbReference type="SUPFAM" id="SSF50729">
    <property type="entry name" value="PH domain-like"/>
    <property type="match status" value="1"/>
</dbReference>
<dbReference type="InterPro" id="IPR046869">
    <property type="entry name" value="SLM1/RGC1-like_PH"/>
</dbReference>
<dbReference type="AlphaFoldDB" id="A0A1B8GPF8"/>
<feature type="domain" description="PH" evidence="3">
    <location>
        <begin position="325"/>
        <end position="434"/>
    </location>
</feature>
<dbReference type="SMART" id="SM00233">
    <property type="entry name" value="PH"/>
    <property type="match status" value="1"/>
</dbReference>
<dbReference type="Proteomes" id="UP000091956">
    <property type="component" value="Unassembled WGS sequence"/>
</dbReference>
<proteinExistence type="predicted"/>
<sequence>MSLPVRTLTKTLRKSPTDMVSHPAEKAVAPTQLPTRQSTGASGLSDVAVPETDIRETSALLEERLRAWKHAVGYLEEYISATEKAQKAHAKEYEKVLKTIQDPLKEGSHFDQSLGGVAGLFENMRVNTESLANSHLETEKNLKGTVLPILERLHKEIKNKSKEISSGVGKAAKEIEKSRNTTQKHIELLGQQSAAAESSGSKVNSHDDPYITQRGIYYRLHKQILEENNNRHDLISVQENFATFEQHVVEVIQQAMASFVQYVGGQVQRNQNAYTDMLSNVQRIPPDFEWNGFKQREADTLVDPSSAPRSIEGVTFPNQNHKSTQPLLEGTLERKSRNILSSGYSTGYYAITNALYLHGFKDNDNVRKDPEPEISIYLPDAVVGVPNGEKFHVKGKDVSKGFSSKLAGTSELNFKAHTANDAEKWVEVIKMAAGANAARAPYSSGPSSPISPTTQKQASFGSIAPATAAAETKAVEAAQEEGVTAAHPTPLKIEEGKTVASPTAVAPSATGAVVGTDKATKPPFE</sequence>
<reference evidence="5" key="2">
    <citation type="journal article" date="2018" name="Nat. Commun.">
        <title>Extreme sensitivity to ultraviolet light in the fungal pathogen causing white-nose syndrome of bats.</title>
        <authorList>
            <person name="Palmer J.M."/>
            <person name="Drees K.P."/>
            <person name="Foster J.T."/>
            <person name="Lindner D.L."/>
        </authorList>
    </citation>
    <scope>NUCLEOTIDE SEQUENCE [LARGE SCALE GENOMIC DNA]</scope>
    <source>
        <strain evidence="5">UAMH 10579</strain>
    </source>
</reference>
<accession>A0A1B8GPF8</accession>
<gene>
    <name evidence="4" type="ORF">VE01_04954</name>
</gene>
<dbReference type="InterPro" id="IPR027267">
    <property type="entry name" value="AH/BAR_dom_sf"/>
</dbReference>
<organism evidence="4 5">
    <name type="scientific">Pseudogymnoascus verrucosus</name>
    <dbReference type="NCBI Taxonomy" id="342668"/>
    <lineage>
        <taxon>Eukaryota</taxon>
        <taxon>Fungi</taxon>
        <taxon>Dikarya</taxon>
        <taxon>Ascomycota</taxon>
        <taxon>Pezizomycotina</taxon>
        <taxon>Leotiomycetes</taxon>
        <taxon>Thelebolales</taxon>
        <taxon>Thelebolaceae</taxon>
        <taxon>Pseudogymnoascus</taxon>
    </lineage>
</organism>
<feature type="region of interest" description="Disordered" evidence="2">
    <location>
        <begin position="481"/>
        <end position="525"/>
    </location>
</feature>
<evidence type="ECO:0000313" key="5">
    <source>
        <dbReference type="Proteomes" id="UP000091956"/>
    </source>
</evidence>
<dbReference type="EMBL" id="KV460220">
    <property type="protein sequence ID" value="OBT97704.2"/>
    <property type="molecule type" value="Genomic_DNA"/>
</dbReference>
<evidence type="ECO:0000313" key="4">
    <source>
        <dbReference type="EMBL" id="OBT97704.2"/>
    </source>
</evidence>
<keyword evidence="1" id="KW-0597">Phosphoprotein</keyword>
<dbReference type="GeneID" id="28838340"/>
<protein>
    <recommendedName>
        <fullName evidence="3">PH domain-containing protein</fullName>
    </recommendedName>
</protein>
<name>A0A1B8GPF8_9PEZI</name>
<feature type="compositionally biased region" description="Polar residues" evidence="2">
    <location>
        <begin position="32"/>
        <end position="42"/>
    </location>
</feature>
<dbReference type="PROSITE" id="PS50003">
    <property type="entry name" value="PH_DOMAIN"/>
    <property type="match status" value="1"/>
</dbReference>
<feature type="region of interest" description="Disordered" evidence="2">
    <location>
        <begin position="440"/>
        <end position="459"/>
    </location>
</feature>
<reference evidence="4 5" key="1">
    <citation type="submission" date="2016-03" db="EMBL/GenBank/DDBJ databases">
        <title>Comparative genomics of Pseudogymnoascus destructans, the fungus causing white-nose syndrome of bats.</title>
        <authorList>
            <person name="Palmer J.M."/>
            <person name="Drees K.P."/>
            <person name="Foster J.T."/>
            <person name="Lindner D.L."/>
        </authorList>
    </citation>
    <scope>NUCLEOTIDE SEQUENCE [LARGE SCALE GENOMIC DNA]</scope>
    <source>
        <strain evidence="4 5">UAMH 10579</strain>
    </source>
</reference>
<evidence type="ECO:0000256" key="2">
    <source>
        <dbReference type="SAM" id="MobiDB-lite"/>
    </source>
</evidence>